<dbReference type="PROSITE" id="PS01340">
    <property type="entry name" value="CORNICHON"/>
    <property type="match status" value="1"/>
</dbReference>
<accession>A0AAD5PM13</accession>
<dbReference type="GO" id="GO:0043161">
    <property type="term" value="P:proteasome-mediated ubiquitin-dependent protein catabolic process"/>
    <property type="evidence" value="ECO:0007669"/>
    <property type="project" value="TreeGrafter"/>
</dbReference>
<dbReference type="Gene3D" id="1.25.40.990">
    <property type="match status" value="1"/>
</dbReference>
<dbReference type="GO" id="GO:0005829">
    <property type="term" value="C:cytosol"/>
    <property type="evidence" value="ECO:0007669"/>
    <property type="project" value="TreeGrafter"/>
</dbReference>
<organism evidence="5 6">
    <name type="scientific">Phascolomyces articulosus</name>
    <dbReference type="NCBI Taxonomy" id="60185"/>
    <lineage>
        <taxon>Eukaryota</taxon>
        <taxon>Fungi</taxon>
        <taxon>Fungi incertae sedis</taxon>
        <taxon>Mucoromycota</taxon>
        <taxon>Mucoromycotina</taxon>
        <taxon>Mucoromycetes</taxon>
        <taxon>Mucorales</taxon>
        <taxon>Lichtheimiaceae</taxon>
        <taxon>Phascolomyces</taxon>
    </lineage>
</organism>
<comment type="similarity">
    <text evidence="1">Belongs to the proteasome subunit S14 family.</text>
</comment>
<dbReference type="PANTHER" id="PTHR12387">
    <property type="entry name" value="26S PROTEASOME NON-ATPASE REGULATORY SUBUNIT 8"/>
    <property type="match status" value="1"/>
</dbReference>
<dbReference type="GO" id="GO:0016192">
    <property type="term" value="P:vesicle-mediated transport"/>
    <property type="evidence" value="ECO:0007669"/>
    <property type="project" value="InterPro"/>
</dbReference>
<dbReference type="AlphaFoldDB" id="A0AAD5PM13"/>
<dbReference type="PANTHER" id="PTHR12387:SF0">
    <property type="entry name" value="26S PROTEASOME NON-ATPASE REGULATORY SUBUNIT 8"/>
    <property type="match status" value="1"/>
</dbReference>
<evidence type="ECO:0000256" key="3">
    <source>
        <dbReference type="SAM" id="Phobius"/>
    </source>
</evidence>
<feature type="transmembrane region" description="Helical" evidence="3">
    <location>
        <begin position="320"/>
        <end position="345"/>
    </location>
</feature>
<keyword evidence="3" id="KW-0812">Transmembrane</keyword>
<dbReference type="Pfam" id="PF10075">
    <property type="entry name" value="CSN8_PSD8_EIF3K"/>
    <property type="match status" value="1"/>
</dbReference>
<dbReference type="Pfam" id="PF03311">
    <property type="entry name" value="Cornichon"/>
    <property type="match status" value="1"/>
</dbReference>
<keyword evidence="3" id="KW-1133">Transmembrane helix</keyword>
<evidence type="ECO:0000256" key="1">
    <source>
        <dbReference type="ARBA" id="ARBA00009627"/>
    </source>
</evidence>
<dbReference type="InterPro" id="IPR033466">
    <property type="entry name" value="Cornichon_conserved"/>
</dbReference>
<sequence>MSNQAQQLAALRDQLKNEMSLASPNLNKLNELLARSKIAFIQLGVFTPDVKNVNVDLMVTARDILEVGAYYSVRAKDIESFERYISQLNTYYHDLSTQLPPSQQMYPLIALNLLRLLSQNRLSDFHTALEAVDPDQLQTNPFIKQAVDLEQFLMEGSYNKVWSTRSTVQGEEFLFFYDILINTIRNEIASCSEKAYDSLPLQDAGTLLFLKNTKELLAFAQERGWKVHPGEQMIYFGSEDNDAVEIPQEQIITQTLVYARELERIAMLFLFAVVMAALLLFAMVFFVIMFSDLECDYINPIDLCNKLNQFVLPEMASHAFLFFMFLVNGSWLAMLLNLPLVAYNVRKVLNSQHMYDATEIFRTLSIHKKECFIKVAFYLICFFYYLYRMIVALIAADS</sequence>
<gene>
    <name evidence="5" type="ORF">BDA99DRAFT_455018</name>
</gene>
<dbReference type="InterPro" id="IPR000717">
    <property type="entry name" value="PCI_dom"/>
</dbReference>
<dbReference type="PROSITE" id="PS50250">
    <property type="entry name" value="PCI"/>
    <property type="match status" value="1"/>
</dbReference>
<evidence type="ECO:0000313" key="6">
    <source>
        <dbReference type="Proteomes" id="UP001209540"/>
    </source>
</evidence>
<comment type="caution">
    <text evidence="5">The sequence shown here is derived from an EMBL/GenBank/DDBJ whole genome shotgun (WGS) entry which is preliminary data.</text>
</comment>
<dbReference type="FunFam" id="1.25.40.990:FF:000001">
    <property type="entry name" value="26S proteasome non-ATPase regulatory subunit"/>
    <property type="match status" value="1"/>
</dbReference>
<dbReference type="InterPro" id="IPR006746">
    <property type="entry name" value="26S_Psome_Rpn12"/>
</dbReference>
<feature type="transmembrane region" description="Helical" evidence="3">
    <location>
        <begin position="375"/>
        <end position="396"/>
    </location>
</feature>
<feature type="transmembrane region" description="Helical" evidence="3">
    <location>
        <begin position="268"/>
        <end position="290"/>
    </location>
</feature>
<evidence type="ECO:0000259" key="4">
    <source>
        <dbReference type="PROSITE" id="PS50250"/>
    </source>
</evidence>
<dbReference type="GO" id="GO:0005634">
    <property type="term" value="C:nucleus"/>
    <property type="evidence" value="ECO:0007669"/>
    <property type="project" value="TreeGrafter"/>
</dbReference>
<keyword evidence="6" id="KW-1185">Reference proteome</keyword>
<dbReference type="EMBL" id="JAIXMP010000001">
    <property type="protein sequence ID" value="KAI9278294.1"/>
    <property type="molecule type" value="Genomic_DNA"/>
</dbReference>
<dbReference type="InterPro" id="IPR033464">
    <property type="entry name" value="CSN8_PSD8_EIF3K"/>
</dbReference>
<keyword evidence="2" id="KW-0647">Proteasome</keyword>
<dbReference type="SMART" id="SM01398">
    <property type="entry name" value="Cornichon"/>
    <property type="match status" value="1"/>
</dbReference>
<feature type="domain" description="PCI" evidence="4">
    <location>
        <begin position="76"/>
        <end position="251"/>
    </location>
</feature>
<dbReference type="GO" id="GO:0008541">
    <property type="term" value="C:proteasome regulatory particle, lid subcomplex"/>
    <property type="evidence" value="ECO:0007669"/>
    <property type="project" value="TreeGrafter"/>
</dbReference>
<dbReference type="Proteomes" id="UP001209540">
    <property type="component" value="Unassembled WGS sequence"/>
</dbReference>
<evidence type="ECO:0000313" key="5">
    <source>
        <dbReference type="EMBL" id="KAI9278294.1"/>
    </source>
</evidence>
<keyword evidence="3" id="KW-0472">Membrane</keyword>
<reference evidence="5" key="1">
    <citation type="journal article" date="2022" name="IScience">
        <title>Evolution of zygomycete secretomes and the origins of terrestrial fungal ecologies.</title>
        <authorList>
            <person name="Chang Y."/>
            <person name="Wang Y."/>
            <person name="Mondo S."/>
            <person name="Ahrendt S."/>
            <person name="Andreopoulos W."/>
            <person name="Barry K."/>
            <person name="Beard J."/>
            <person name="Benny G.L."/>
            <person name="Blankenship S."/>
            <person name="Bonito G."/>
            <person name="Cuomo C."/>
            <person name="Desiro A."/>
            <person name="Gervers K.A."/>
            <person name="Hundley H."/>
            <person name="Kuo A."/>
            <person name="LaButti K."/>
            <person name="Lang B.F."/>
            <person name="Lipzen A."/>
            <person name="O'Donnell K."/>
            <person name="Pangilinan J."/>
            <person name="Reynolds N."/>
            <person name="Sandor L."/>
            <person name="Smith M.E."/>
            <person name="Tsang A."/>
            <person name="Grigoriev I.V."/>
            <person name="Stajich J.E."/>
            <person name="Spatafora J.W."/>
        </authorList>
    </citation>
    <scope>NUCLEOTIDE SEQUENCE</scope>
    <source>
        <strain evidence="5">RSA 2281</strain>
    </source>
</reference>
<name>A0AAD5PM13_9FUNG</name>
<proteinExistence type="inferred from homology"/>
<dbReference type="InterPro" id="IPR003377">
    <property type="entry name" value="Cornichon"/>
</dbReference>
<evidence type="ECO:0000256" key="2">
    <source>
        <dbReference type="ARBA" id="ARBA00022942"/>
    </source>
</evidence>
<reference evidence="5" key="2">
    <citation type="submission" date="2023-02" db="EMBL/GenBank/DDBJ databases">
        <authorList>
            <consortium name="DOE Joint Genome Institute"/>
            <person name="Mondo S.J."/>
            <person name="Chang Y."/>
            <person name="Wang Y."/>
            <person name="Ahrendt S."/>
            <person name="Andreopoulos W."/>
            <person name="Barry K."/>
            <person name="Beard J."/>
            <person name="Benny G.L."/>
            <person name="Blankenship S."/>
            <person name="Bonito G."/>
            <person name="Cuomo C."/>
            <person name="Desiro A."/>
            <person name="Gervers K.A."/>
            <person name="Hundley H."/>
            <person name="Kuo A."/>
            <person name="LaButti K."/>
            <person name="Lang B.F."/>
            <person name="Lipzen A."/>
            <person name="O'Donnell K."/>
            <person name="Pangilinan J."/>
            <person name="Reynolds N."/>
            <person name="Sandor L."/>
            <person name="Smith M.W."/>
            <person name="Tsang A."/>
            <person name="Grigoriev I.V."/>
            <person name="Stajich J.E."/>
            <person name="Spatafora J.W."/>
        </authorList>
    </citation>
    <scope>NUCLEOTIDE SEQUENCE</scope>
    <source>
        <strain evidence="5">RSA 2281</strain>
    </source>
</reference>
<protein>
    <submittedName>
        <fullName evidence="5">Cornichon protein-domain-containing protein</fullName>
    </submittedName>
</protein>